<name>A0A4U6X094_9PEZI</name>
<dbReference type="Proteomes" id="UP000310108">
    <property type="component" value="Unassembled WGS sequence"/>
</dbReference>
<dbReference type="EMBL" id="PJEX01001048">
    <property type="protein sequence ID" value="TKW48414.1"/>
    <property type="molecule type" value="Genomic_DNA"/>
</dbReference>
<feature type="region of interest" description="Disordered" evidence="1">
    <location>
        <begin position="135"/>
        <end position="196"/>
    </location>
</feature>
<sequence>MATYDETALTRANPSPEPSVECFNSTDGSRSNLRRRRHLDVPLLPHRHRTSPGFCTLTHALRIVLMASSVVMLSYAFWVTGCEDIWEPRQCRCPMTCTLDKAQRGVGPWRVVVVNGDAHVVVLLRRADLPRLAHRAPLVDGPRQGPRPSTTRASQLGRRAEAGGRLREVEREPGRGGGGEERASSALGTSSRPSPRSRRCLLGLPAYFGFGVYSLVDEPGARALRDGGGRAARGGRAGLQPAGAAIFLLLIPFMGLFESYARHSKAIQESEAK</sequence>
<accession>A0A4U6X094</accession>
<reference evidence="2 3" key="1">
    <citation type="journal article" date="2019" name="PLoS ONE">
        <title>Comparative genome analysis indicates high evolutionary potential of pathogenicity genes in Colletotrichum tanaceti.</title>
        <authorList>
            <person name="Lelwala R.V."/>
            <person name="Korhonen P.K."/>
            <person name="Young N.D."/>
            <person name="Scott J.B."/>
            <person name="Ades P.A."/>
            <person name="Gasser R.B."/>
            <person name="Taylor P.W.J."/>
        </authorList>
    </citation>
    <scope>NUCLEOTIDE SEQUENCE [LARGE SCALE GENOMIC DNA]</scope>
    <source>
        <strain evidence="2">BRIP57314</strain>
    </source>
</reference>
<keyword evidence="3" id="KW-1185">Reference proteome</keyword>
<protein>
    <submittedName>
        <fullName evidence="2">Uncharacterized protein</fullName>
    </submittedName>
</protein>
<comment type="caution">
    <text evidence="2">The sequence shown here is derived from an EMBL/GenBank/DDBJ whole genome shotgun (WGS) entry which is preliminary data.</text>
</comment>
<evidence type="ECO:0000313" key="3">
    <source>
        <dbReference type="Proteomes" id="UP000310108"/>
    </source>
</evidence>
<evidence type="ECO:0000256" key="1">
    <source>
        <dbReference type="SAM" id="MobiDB-lite"/>
    </source>
</evidence>
<organism evidence="2 3">
    <name type="scientific">Colletotrichum tanaceti</name>
    <dbReference type="NCBI Taxonomy" id="1306861"/>
    <lineage>
        <taxon>Eukaryota</taxon>
        <taxon>Fungi</taxon>
        <taxon>Dikarya</taxon>
        <taxon>Ascomycota</taxon>
        <taxon>Pezizomycotina</taxon>
        <taxon>Sordariomycetes</taxon>
        <taxon>Hypocreomycetidae</taxon>
        <taxon>Glomerellales</taxon>
        <taxon>Glomerellaceae</taxon>
        <taxon>Colletotrichum</taxon>
        <taxon>Colletotrichum destructivum species complex</taxon>
    </lineage>
</organism>
<proteinExistence type="predicted"/>
<evidence type="ECO:0000313" key="2">
    <source>
        <dbReference type="EMBL" id="TKW48414.1"/>
    </source>
</evidence>
<gene>
    <name evidence="2" type="ORF">CTA1_8035</name>
</gene>
<feature type="compositionally biased region" description="Basic and acidic residues" evidence="1">
    <location>
        <begin position="158"/>
        <end position="183"/>
    </location>
</feature>
<feature type="region of interest" description="Disordered" evidence="1">
    <location>
        <begin position="1"/>
        <end position="30"/>
    </location>
</feature>
<dbReference type="AlphaFoldDB" id="A0A4U6X094"/>
<feature type="non-terminal residue" evidence="2">
    <location>
        <position position="273"/>
    </location>
</feature>